<dbReference type="RefSeq" id="WP_198767106.1">
    <property type="nucleotide sequence ID" value="NZ_JAEACF010000001.1"/>
</dbReference>
<reference evidence="1 2" key="1">
    <citation type="submission" date="2024-06" db="EMBL/GenBank/DDBJ databases">
        <title>Genomic Encyclopedia of Type Strains, Phase IV (KMG-IV): sequencing the most valuable type-strain genomes for metagenomic binning, comparative biology and taxonomic classification.</title>
        <authorList>
            <person name="Goeker M."/>
        </authorList>
    </citation>
    <scope>NUCLEOTIDE SEQUENCE [LARGE SCALE GENOMIC DNA]</scope>
    <source>
        <strain evidence="1 2">DSM 100124</strain>
    </source>
</reference>
<name>A0ABV2LJ68_9BACL</name>
<comment type="caution">
    <text evidence="1">The sequence shown here is derived from an EMBL/GenBank/DDBJ whole genome shotgun (WGS) entry which is preliminary data.</text>
</comment>
<organism evidence="1 2">
    <name type="scientific">Fictibacillus halophilus</name>
    <dbReference type="NCBI Taxonomy" id="1610490"/>
    <lineage>
        <taxon>Bacteria</taxon>
        <taxon>Bacillati</taxon>
        <taxon>Bacillota</taxon>
        <taxon>Bacilli</taxon>
        <taxon>Bacillales</taxon>
        <taxon>Fictibacillaceae</taxon>
        <taxon>Fictibacillus</taxon>
    </lineage>
</organism>
<protein>
    <recommendedName>
        <fullName evidence="3">SH3 domain-containing protein</fullName>
    </recommendedName>
</protein>
<dbReference type="Proteomes" id="UP001549097">
    <property type="component" value="Unassembled WGS sequence"/>
</dbReference>
<accession>A0ABV2LJ68</accession>
<proteinExistence type="predicted"/>
<sequence>MSNITDALDAFRKHQQEINKLLSIPSLKEQQKVLADIRKFTDITNDYNNMLKRVNYSAALIQFKQNYSHISPENTQTLDRLKSISHIQNDFIKNVAITNSDNYSYFMKYIFNKTSAINFNNLFKDITFDHLSVINEILAEDKIKNLKQQEDTTDITNSLTVDKSELVGNMTQAEFRAVIENAIESTHAKKMAPKDRLRGFLWMVIEGVSVDIAKAILKNLFLGLTIYLASIAASNHDYEVAKEISQKISQNEDVKTVKKAFIKNPEIEKPMGELGFLRIESHLRNRPQKQSRLASPELVSKNTVVFPIKKEGNWILVEVETNTDAFIGWIEESKLIKFKLN</sequence>
<dbReference type="EMBL" id="JBEPMP010000001">
    <property type="protein sequence ID" value="MET3728640.1"/>
    <property type="molecule type" value="Genomic_DNA"/>
</dbReference>
<gene>
    <name evidence="1" type="ORF">ABID52_002221</name>
</gene>
<evidence type="ECO:0000313" key="2">
    <source>
        <dbReference type="Proteomes" id="UP001549097"/>
    </source>
</evidence>
<evidence type="ECO:0000313" key="1">
    <source>
        <dbReference type="EMBL" id="MET3728640.1"/>
    </source>
</evidence>
<evidence type="ECO:0008006" key="3">
    <source>
        <dbReference type="Google" id="ProtNLM"/>
    </source>
</evidence>
<keyword evidence="2" id="KW-1185">Reference proteome</keyword>